<protein>
    <recommendedName>
        <fullName evidence="1">Amine oxidase domain-containing protein</fullName>
    </recommendedName>
</protein>
<evidence type="ECO:0000259" key="1">
    <source>
        <dbReference type="Pfam" id="PF01593"/>
    </source>
</evidence>
<gene>
    <name evidence="2" type="ORF">AVDCRST_MAG61-369</name>
</gene>
<dbReference type="Gene3D" id="3.30.9.10">
    <property type="entry name" value="D-Amino Acid Oxidase, subunit A, domain 2"/>
    <property type="match status" value="1"/>
</dbReference>
<dbReference type="InterPro" id="IPR002937">
    <property type="entry name" value="Amino_oxidase"/>
</dbReference>
<feature type="domain" description="Amine oxidase" evidence="1">
    <location>
        <begin position="15"/>
        <end position="351"/>
    </location>
</feature>
<dbReference type="Pfam" id="PF01593">
    <property type="entry name" value="Amino_oxidase"/>
    <property type="match status" value="1"/>
</dbReference>
<dbReference type="SUPFAM" id="SSF51905">
    <property type="entry name" value="FAD/NAD(P)-binding domain"/>
    <property type="match status" value="1"/>
</dbReference>
<dbReference type="PRINTS" id="PR00419">
    <property type="entry name" value="ADXRDTASE"/>
</dbReference>
<dbReference type="PANTHER" id="PTHR43734:SF1">
    <property type="entry name" value="PHYTOENE DESATURASE"/>
    <property type="match status" value="1"/>
</dbReference>
<dbReference type="AlphaFoldDB" id="A0A6J4K0B8"/>
<name>A0A6J4K0B8_9ACTN</name>
<organism evidence="2">
    <name type="scientific">uncultured Friedmanniella sp</name>
    <dbReference type="NCBI Taxonomy" id="335381"/>
    <lineage>
        <taxon>Bacteria</taxon>
        <taxon>Bacillati</taxon>
        <taxon>Actinomycetota</taxon>
        <taxon>Actinomycetes</taxon>
        <taxon>Propionibacteriales</taxon>
        <taxon>Nocardioidaceae</taxon>
        <taxon>Friedmanniella</taxon>
        <taxon>environmental samples</taxon>
    </lineage>
</organism>
<dbReference type="GO" id="GO:0016491">
    <property type="term" value="F:oxidoreductase activity"/>
    <property type="evidence" value="ECO:0007669"/>
    <property type="project" value="InterPro"/>
</dbReference>
<evidence type="ECO:0000313" key="2">
    <source>
        <dbReference type="EMBL" id="CAA9292285.1"/>
    </source>
</evidence>
<dbReference type="Gene3D" id="3.50.50.60">
    <property type="entry name" value="FAD/NAD(P)-binding domain"/>
    <property type="match status" value="2"/>
</dbReference>
<sequence>MPAPSDPVVVVGGGLAGLAAAARLAKAGHPVELYERSDTLGGRWAANDLPGIGPVDAAPGILTFPAPWRDLFRKSGRPLEAELSRSGHALVPASPVRYRFADGTVLTLPTDRGAQHATLRAAFGVGPADRWRDLLDELDQVWQILRPLGLEHPLEGRQQLPRPVRARLRARRSLAWLAARLAEPHLEALVRSLACRHGSRPERTPAWVAVDLSISRTFGHWHLAATEPASHPADTGRSSVLVEALTARLQQRRVQVHLRTAVQGLDVVDGRVVGIRTAAGSRTAAAVVVTTDPWHLVEDLLPSGTAPALRRRTQRLRPAAAPTVEHSWMDRPAQTVTETVELTADGTPVVSWARPVGDGTVVSRHDYRRTTPTPSAGAAWRGWRSWLDRPPVTPGVPGLYTAGPASPGGDGPSQVVLSGALASYACHQALD</sequence>
<accession>A0A6J4K0B8</accession>
<dbReference type="InterPro" id="IPR036188">
    <property type="entry name" value="FAD/NAD-bd_sf"/>
</dbReference>
<proteinExistence type="predicted"/>
<dbReference type="PANTHER" id="PTHR43734">
    <property type="entry name" value="PHYTOENE DESATURASE"/>
    <property type="match status" value="1"/>
</dbReference>
<reference evidence="2" key="1">
    <citation type="submission" date="2020-02" db="EMBL/GenBank/DDBJ databases">
        <authorList>
            <person name="Meier V. D."/>
        </authorList>
    </citation>
    <scope>NUCLEOTIDE SEQUENCE</scope>
    <source>
        <strain evidence="2">AVDCRST_MAG61</strain>
    </source>
</reference>
<dbReference type="EMBL" id="CADCTT010000041">
    <property type="protein sequence ID" value="CAA9292285.1"/>
    <property type="molecule type" value="Genomic_DNA"/>
</dbReference>